<sequence>MAIFWDVAQCSLSRSLPTTTRRYIPEDSHLRTRPNQWKTENDDNVALVTYSLRMWLDDTLTVTVENIKINFDRFSLSQLQTCQHPSDSHCECCTLLSSIIQNNSVILAVIRPRTVKDIHKAILVRRSYTLHYHNNWNID</sequence>
<protein>
    <submittedName>
        <fullName evidence="1">Uncharacterized protein</fullName>
    </submittedName>
</protein>
<accession>A0A067RAT8</accession>
<gene>
    <name evidence="1" type="ORF">L798_10296</name>
</gene>
<name>A0A067RAT8_ZOONE</name>
<dbReference type="InParanoid" id="A0A067RAT8"/>
<evidence type="ECO:0000313" key="1">
    <source>
        <dbReference type="EMBL" id="KDR15753.1"/>
    </source>
</evidence>
<dbReference type="EMBL" id="KK852817">
    <property type="protein sequence ID" value="KDR15753.1"/>
    <property type="molecule type" value="Genomic_DNA"/>
</dbReference>
<reference evidence="1 2" key="1">
    <citation type="journal article" date="2014" name="Nat. Commun.">
        <title>Molecular traces of alternative social organization in a termite genome.</title>
        <authorList>
            <person name="Terrapon N."/>
            <person name="Li C."/>
            <person name="Robertson H.M."/>
            <person name="Ji L."/>
            <person name="Meng X."/>
            <person name="Booth W."/>
            <person name="Chen Z."/>
            <person name="Childers C.P."/>
            <person name="Glastad K.M."/>
            <person name="Gokhale K."/>
            <person name="Gowin J."/>
            <person name="Gronenberg W."/>
            <person name="Hermansen R.A."/>
            <person name="Hu H."/>
            <person name="Hunt B.G."/>
            <person name="Huylmans A.K."/>
            <person name="Khalil S.M."/>
            <person name="Mitchell R.D."/>
            <person name="Munoz-Torres M.C."/>
            <person name="Mustard J.A."/>
            <person name="Pan H."/>
            <person name="Reese J.T."/>
            <person name="Scharf M.E."/>
            <person name="Sun F."/>
            <person name="Vogel H."/>
            <person name="Xiao J."/>
            <person name="Yang W."/>
            <person name="Yang Z."/>
            <person name="Yang Z."/>
            <person name="Zhou J."/>
            <person name="Zhu J."/>
            <person name="Brent C.S."/>
            <person name="Elsik C.G."/>
            <person name="Goodisman M.A."/>
            <person name="Liberles D.A."/>
            <person name="Roe R.M."/>
            <person name="Vargo E.L."/>
            <person name="Vilcinskas A."/>
            <person name="Wang J."/>
            <person name="Bornberg-Bauer E."/>
            <person name="Korb J."/>
            <person name="Zhang G."/>
            <person name="Liebig J."/>
        </authorList>
    </citation>
    <scope>NUCLEOTIDE SEQUENCE [LARGE SCALE GENOMIC DNA]</scope>
    <source>
        <tissue evidence="1">Whole organism</tissue>
    </source>
</reference>
<keyword evidence="2" id="KW-1185">Reference proteome</keyword>
<dbReference type="AlphaFoldDB" id="A0A067RAT8"/>
<evidence type="ECO:0000313" key="2">
    <source>
        <dbReference type="Proteomes" id="UP000027135"/>
    </source>
</evidence>
<dbReference type="Proteomes" id="UP000027135">
    <property type="component" value="Unassembled WGS sequence"/>
</dbReference>
<organism evidence="1 2">
    <name type="scientific">Zootermopsis nevadensis</name>
    <name type="common">Dampwood termite</name>
    <dbReference type="NCBI Taxonomy" id="136037"/>
    <lineage>
        <taxon>Eukaryota</taxon>
        <taxon>Metazoa</taxon>
        <taxon>Ecdysozoa</taxon>
        <taxon>Arthropoda</taxon>
        <taxon>Hexapoda</taxon>
        <taxon>Insecta</taxon>
        <taxon>Pterygota</taxon>
        <taxon>Neoptera</taxon>
        <taxon>Polyneoptera</taxon>
        <taxon>Dictyoptera</taxon>
        <taxon>Blattodea</taxon>
        <taxon>Blattoidea</taxon>
        <taxon>Termitoidae</taxon>
        <taxon>Termopsidae</taxon>
        <taxon>Zootermopsis</taxon>
    </lineage>
</organism>
<proteinExistence type="predicted"/>